<keyword evidence="2" id="KW-0732">Signal</keyword>
<evidence type="ECO:0000313" key="3">
    <source>
        <dbReference type="EMBL" id="CAI2380520.1"/>
    </source>
</evidence>
<dbReference type="InterPro" id="IPR006212">
    <property type="entry name" value="Furin_repeat"/>
</dbReference>
<feature type="chain" id="PRO_5042008970" evidence="2">
    <location>
        <begin position="23"/>
        <end position="1761"/>
    </location>
</feature>
<feature type="transmembrane region" description="Helical" evidence="1">
    <location>
        <begin position="1522"/>
        <end position="1542"/>
    </location>
</feature>
<evidence type="ECO:0000313" key="4">
    <source>
        <dbReference type="Proteomes" id="UP001295684"/>
    </source>
</evidence>
<dbReference type="PANTHER" id="PTHR11319">
    <property type="entry name" value="G PROTEIN-COUPLED RECEPTOR-RELATED"/>
    <property type="match status" value="1"/>
</dbReference>
<dbReference type="SUPFAM" id="SSF57184">
    <property type="entry name" value="Growth factor receptor domain"/>
    <property type="match status" value="1"/>
</dbReference>
<keyword evidence="4" id="KW-1185">Reference proteome</keyword>
<feature type="transmembrane region" description="Helical" evidence="1">
    <location>
        <begin position="1625"/>
        <end position="1646"/>
    </location>
</feature>
<feature type="transmembrane region" description="Helical" evidence="1">
    <location>
        <begin position="1554"/>
        <end position="1574"/>
    </location>
</feature>
<dbReference type="Proteomes" id="UP001295684">
    <property type="component" value="Unassembled WGS sequence"/>
</dbReference>
<reference evidence="3" key="1">
    <citation type="submission" date="2023-07" db="EMBL/GenBank/DDBJ databases">
        <authorList>
            <consortium name="AG Swart"/>
            <person name="Singh M."/>
            <person name="Singh A."/>
            <person name="Seah K."/>
            <person name="Emmerich C."/>
        </authorList>
    </citation>
    <scope>NUCLEOTIDE SEQUENCE</scope>
    <source>
        <strain evidence="3">DP1</strain>
    </source>
</reference>
<dbReference type="EMBL" id="CAMPGE010022483">
    <property type="protein sequence ID" value="CAI2380520.1"/>
    <property type="molecule type" value="Genomic_DNA"/>
</dbReference>
<feature type="transmembrane region" description="Helical" evidence="1">
    <location>
        <begin position="1706"/>
        <end position="1733"/>
    </location>
</feature>
<evidence type="ECO:0000256" key="2">
    <source>
        <dbReference type="SAM" id="SignalP"/>
    </source>
</evidence>
<keyword evidence="1" id="KW-0812">Transmembrane</keyword>
<dbReference type="SUPFAM" id="SSF51126">
    <property type="entry name" value="Pectin lyase-like"/>
    <property type="match status" value="2"/>
</dbReference>
<gene>
    <name evidence="3" type="ORF">ECRASSUSDP1_LOCUS21956</name>
</gene>
<keyword evidence="1" id="KW-0472">Membrane</keyword>
<keyword evidence="1" id="KW-1133">Transmembrane helix</keyword>
<dbReference type="SMART" id="SM00261">
    <property type="entry name" value="FU"/>
    <property type="match status" value="2"/>
</dbReference>
<feature type="transmembrane region" description="Helical" evidence="1">
    <location>
        <begin position="1658"/>
        <end position="1686"/>
    </location>
</feature>
<dbReference type="InterPro" id="IPR009030">
    <property type="entry name" value="Growth_fac_rcpt_cys_sf"/>
</dbReference>
<name>A0AAD1XWS2_EUPCR</name>
<comment type="caution">
    <text evidence="3">The sequence shown here is derived from an EMBL/GenBank/DDBJ whole genome shotgun (WGS) entry which is preliminary data.</text>
</comment>
<dbReference type="CDD" id="cd00185">
    <property type="entry name" value="TNFRSF"/>
    <property type="match status" value="1"/>
</dbReference>
<organism evidence="3 4">
    <name type="scientific">Euplotes crassus</name>
    <dbReference type="NCBI Taxonomy" id="5936"/>
    <lineage>
        <taxon>Eukaryota</taxon>
        <taxon>Sar</taxon>
        <taxon>Alveolata</taxon>
        <taxon>Ciliophora</taxon>
        <taxon>Intramacronucleata</taxon>
        <taxon>Spirotrichea</taxon>
        <taxon>Hypotrichia</taxon>
        <taxon>Euplotida</taxon>
        <taxon>Euplotidae</taxon>
        <taxon>Moneuplotes</taxon>
    </lineage>
</organism>
<sequence>MDVFSIGYKLIFLINLITYCLSATCPDGSYDNSGSCAQCHSSCATCSNGTECLTCDEQILNPSTKLCEPCPEGEYFDTPRQLCQSCGSSCLDKCAYQTSCFDCPAGQALNLSSMTCVTSCESNQTKIEDVQFRSIAFCRDNQYYVDPSSAEIIELGIKNYPYKSIGLVFVELLNIRSHSENEVIIYIKENTVIDIEKGYNYIANITSVKIESYSSSGTPGRATLYVKQNEVNMFNSKTSFNLVNSRTLNLLSKINVTGVSSAEISILQSTDTCIFVWRSNFTMSNINIQGDISNDAKTSSYFLRPVYLQQRIIIFHNMDIQLTGYLLRTTDPMSMDLLNIYVDFHAMMGGFWMNINCNYPDAYTEGKITSKNLTAVNSVDRVAPFRIPFIVTSGPEDIYFEDSNIQVWDSLSEDRAVIETTVTSDCIPTDTKNNTFTFVRTKMSMADNPGEDKFATYYIDLVQNVHRKLIFNYISNEFTNQYKMPYPMNTTFTNVTTANGGLMVTLIKSILIQNVIYQDCDDFAFATINLLDADTVSITNLTHQNVNGTGTSSQRYIRIKMNPQGTISLSSTNFHSCSLFQKPGIFLEGSVSTFSLQNSAFTSLSLGASNSLLSLQEISTLFITNCSFSSITSEVLNPEFIINIQKLQLTGLQDSAISDLAVTGIKVPFLEIGSLTGTLEAERLVMMKNLVFRDCALPVSMDLVRFGNMESSEKVKFRFDNLVFENISFPTEGNLVKLQHQLVEQVEIVDSSFSGVSGASVHIEAANKKTEVLNAGLYTKVKFLRCNFTQIDANIGSAIEVFEGARVVIEDSTFQNVYTLEEGAVLFAGRREAEVVIRNSTFREIYALTGGVFNIESSSVVKVYDSTFSNNFAVVACVVYAVNFGSFELYNITATLNYAVSNPFALIFDAPSTSIISNSTIYDNQALAPAKVKSEITIACSSLCFLSSKFKAYLLAHPELYFITSSSYMIQVIIGALTIKDSTRFFHDAKILDLSESALTIENTDFYNCSNAHNMLKASTSRVSMRGVKFYDMVTSPASTTSLVRFAYECVLDINGVEYYNSTAQFISITSSEGIINGINIHDVTVSLEDPNPIVQLDENIGISISDWEFRNSSVRSDYLEMSHKTSISNMKNVNFTGINQSPIYFSECTIGTMKGITINACTRGIVFSLSSFSELSGSNFNDLGSNTIHFGGAIQMKDSNGTILNNEFALNTAESDGAIGISCSLSLVCKSSIMSNTFANNKAVKQGGAIHYDMFRPILRNNSFINNSAVYGSIISSYAVKIKQKGAQDGPLILSDIGSGIAYQNTLVLTLYDHDDQIYSLDSSSQIVISGNSSGTNVLGFKAVKATSGEATFTDLRFISSPGDKEVLFDIESPGLDLTRLKKFMGLITSKRKNYKFRYCKPGEQIINKTTCQICSPGSYSFIWNSTECSKCIQHTTCEGGDEMVLHSGYWRKNKNSTDLIECPNKDACKGGFSATNTFPVNCATGYDGLLCSQCISNDQTRYEQVDEFVCEKCPEPFLNALKVLGVFLAVFIFLCALIAMNIRKKDESQKSILMRILTNHLQVTSLTFAYNMKFPDILLELLSPLSRANSSTESVISFDCFASESQLKLFAPSIAILKVGLSALSPLLILLACLIFFSICHLLFPKHFTDFRRNMVISTVSVIYLLHPTITTSALGIFQCIEVGEGESRMRIDLSIGCYSEEHLTWACLLGIPMIAVWVISAPCLALTVLYKRRKTLNEPKTKRYLIVMYQGFQIKYYY</sequence>
<dbReference type="CDD" id="cd00064">
    <property type="entry name" value="FU"/>
    <property type="match status" value="1"/>
</dbReference>
<feature type="signal peptide" evidence="2">
    <location>
        <begin position="1"/>
        <end position="22"/>
    </location>
</feature>
<proteinExistence type="predicted"/>
<protein>
    <submittedName>
        <fullName evidence="3">Uncharacterized protein</fullName>
    </submittedName>
</protein>
<dbReference type="Gene3D" id="2.10.220.10">
    <property type="entry name" value="Hormone Receptor, Insulin-like Growth Factor Receptor 1, Chain A, domain 2"/>
    <property type="match status" value="1"/>
</dbReference>
<accession>A0AAD1XWS2</accession>
<evidence type="ECO:0000256" key="1">
    <source>
        <dbReference type="SAM" id="Phobius"/>
    </source>
</evidence>
<dbReference type="PANTHER" id="PTHR11319:SF35">
    <property type="entry name" value="OUTER MEMBRANE PROTEIN PMPC-RELATED"/>
    <property type="match status" value="1"/>
</dbReference>
<dbReference type="InterPro" id="IPR011050">
    <property type="entry name" value="Pectin_lyase_fold/virulence"/>
</dbReference>